<dbReference type="EMBL" id="BMYO01000009">
    <property type="protein sequence ID" value="GHD67755.1"/>
    <property type="molecule type" value="Genomic_DNA"/>
</dbReference>
<feature type="transmembrane region" description="Helical" evidence="6">
    <location>
        <begin position="125"/>
        <end position="144"/>
    </location>
</feature>
<accession>A0ABQ3H2Y7</accession>
<dbReference type="InterPro" id="IPR000620">
    <property type="entry name" value="EamA_dom"/>
</dbReference>
<comment type="caution">
    <text evidence="8">The sequence shown here is derived from an EMBL/GenBank/DDBJ whole genome shotgun (WGS) entry which is preliminary data.</text>
</comment>
<dbReference type="PANTHER" id="PTHR42920">
    <property type="entry name" value="OS03G0707200 PROTEIN-RELATED"/>
    <property type="match status" value="1"/>
</dbReference>
<feature type="transmembrane region" description="Helical" evidence="6">
    <location>
        <begin position="212"/>
        <end position="230"/>
    </location>
</feature>
<evidence type="ECO:0000256" key="3">
    <source>
        <dbReference type="ARBA" id="ARBA00022692"/>
    </source>
</evidence>
<reference evidence="9" key="1">
    <citation type="journal article" date="2019" name="Int. J. Syst. Evol. Microbiol.">
        <title>The Global Catalogue of Microorganisms (GCM) 10K type strain sequencing project: providing services to taxonomists for standard genome sequencing and annotation.</title>
        <authorList>
            <consortium name="The Broad Institute Genomics Platform"/>
            <consortium name="The Broad Institute Genome Sequencing Center for Infectious Disease"/>
            <person name="Wu L."/>
            <person name="Ma J."/>
        </authorList>
    </citation>
    <scope>NUCLEOTIDE SEQUENCE [LARGE SCALE GENOMIC DNA]</scope>
    <source>
        <strain evidence="9">KCTC 23701</strain>
    </source>
</reference>
<feature type="transmembrane region" description="Helical" evidence="6">
    <location>
        <begin position="150"/>
        <end position="168"/>
    </location>
</feature>
<feature type="transmembrane region" description="Helical" evidence="6">
    <location>
        <begin position="242"/>
        <end position="260"/>
    </location>
</feature>
<evidence type="ECO:0000313" key="8">
    <source>
        <dbReference type="EMBL" id="GHD67755.1"/>
    </source>
</evidence>
<evidence type="ECO:0000256" key="1">
    <source>
        <dbReference type="ARBA" id="ARBA00004651"/>
    </source>
</evidence>
<dbReference type="SUPFAM" id="SSF103481">
    <property type="entry name" value="Multidrug resistance efflux transporter EmrE"/>
    <property type="match status" value="2"/>
</dbReference>
<dbReference type="InterPro" id="IPR051258">
    <property type="entry name" value="Diverse_Substrate_Transporter"/>
</dbReference>
<keyword evidence="4 6" id="KW-1133">Transmembrane helix</keyword>
<evidence type="ECO:0000313" key="9">
    <source>
        <dbReference type="Proteomes" id="UP000604737"/>
    </source>
</evidence>
<gene>
    <name evidence="8" type="ORF">GCM10007350_31900</name>
</gene>
<feature type="transmembrane region" description="Helical" evidence="6">
    <location>
        <begin position="91"/>
        <end position="113"/>
    </location>
</feature>
<dbReference type="Pfam" id="PF00892">
    <property type="entry name" value="EamA"/>
    <property type="match status" value="2"/>
</dbReference>
<feature type="transmembrane region" description="Helical" evidence="6">
    <location>
        <begin position="35"/>
        <end position="53"/>
    </location>
</feature>
<organism evidence="8 9">
    <name type="scientific">Jeongeupia chitinilytica</name>
    <dbReference type="NCBI Taxonomy" id="1041641"/>
    <lineage>
        <taxon>Bacteria</taxon>
        <taxon>Pseudomonadati</taxon>
        <taxon>Pseudomonadota</taxon>
        <taxon>Betaproteobacteria</taxon>
        <taxon>Neisseriales</taxon>
        <taxon>Chitinibacteraceae</taxon>
        <taxon>Jeongeupia</taxon>
    </lineage>
</organism>
<name>A0ABQ3H2Y7_9NEIS</name>
<feature type="domain" description="EamA" evidence="7">
    <location>
        <begin position="150"/>
        <end position="281"/>
    </location>
</feature>
<dbReference type="InterPro" id="IPR037185">
    <property type="entry name" value="EmrE-like"/>
</dbReference>
<feature type="transmembrane region" description="Helical" evidence="6">
    <location>
        <begin position="266"/>
        <end position="285"/>
    </location>
</feature>
<keyword evidence="3 6" id="KW-0812">Transmembrane</keyword>
<comment type="subcellular location">
    <subcellularLocation>
        <location evidence="1">Cell membrane</location>
        <topology evidence="1">Multi-pass membrane protein</topology>
    </subcellularLocation>
</comment>
<feature type="transmembrane region" description="Helical" evidence="6">
    <location>
        <begin position="180"/>
        <end position="200"/>
    </location>
</feature>
<keyword evidence="2" id="KW-1003">Cell membrane</keyword>
<keyword evidence="5 6" id="KW-0472">Membrane</keyword>
<evidence type="ECO:0000256" key="2">
    <source>
        <dbReference type="ARBA" id="ARBA00022475"/>
    </source>
</evidence>
<dbReference type="PANTHER" id="PTHR42920:SF11">
    <property type="entry name" value="INNER MEMBRANE PROTEIN YTFF"/>
    <property type="match status" value="1"/>
</dbReference>
<dbReference type="RefSeq" id="WP_189461908.1">
    <property type="nucleotide sequence ID" value="NZ_BMYO01000009.1"/>
</dbReference>
<protein>
    <recommendedName>
        <fullName evidence="7">EamA domain-containing protein</fullName>
    </recommendedName>
</protein>
<sequence>MPLLLPVLAVLIWAANTVVNKLAAGAIMPAEIGFYRWLLAALLFTPFMLRPLLQHRAAVRAQAGRIVVLGLLGMVVYQSLAYYAAHSTSATNMGIILSLMPMMALALAIALLGQQLTLGAITGSVVSFAGVLIVVSGGSSAALLHHGVGSGDALMLIATLAYALYSVLLKKWQIRLPSLLLLYLQVLVAVVLLFPLYLASPKAGLSAANIPLVLYAGLFASMLAPLLWMTGVAKAGPSRTTLLFNLSPVFTALIAATPVLHERLAWYHLVGGVLTLAGVLLSERWKQPFGWSRRPA</sequence>
<evidence type="ECO:0000259" key="7">
    <source>
        <dbReference type="Pfam" id="PF00892"/>
    </source>
</evidence>
<evidence type="ECO:0000256" key="4">
    <source>
        <dbReference type="ARBA" id="ARBA00022989"/>
    </source>
</evidence>
<dbReference type="Proteomes" id="UP000604737">
    <property type="component" value="Unassembled WGS sequence"/>
</dbReference>
<feature type="transmembrane region" description="Helical" evidence="6">
    <location>
        <begin position="65"/>
        <end position="85"/>
    </location>
</feature>
<feature type="domain" description="EamA" evidence="7">
    <location>
        <begin position="3"/>
        <end position="135"/>
    </location>
</feature>
<proteinExistence type="predicted"/>
<evidence type="ECO:0000256" key="5">
    <source>
        <dbReference type="ARBA" id="ARBA00023136"/>
    </source>
</evidence>
<keyword evidence="9" id="KW-1185">Reference proteome</keyword>
<evidence type="ECO:0000256" key="6">
    <source>
        <dbReference type="SAM" id="Phobius"/>
    </source>
</evidence>